<protein>
    <submittedName>
        <fullName evidence="2">Uncharacterized protein</fullName>
    </submittedName>
</protein>
<gene>
    <name evidence="2" type="ORF">BD311DRAFT_678358</name>
</gene>
<reference evidence="2" key="1">
    <citation type="submission" date="2019-01" db="EMBL/GenBank/DDBJ databases">
        <title>Draft genome sequences of three monokaryotic isolates of the white-rot basidiomycete fungus Dichomitus squalens.</title>
        <authorList>
            <consortium name="DOE Joint Genome Institute"/>
            <person name="Lopez S.C."/>
            <person name="Andreopoulos B."/>
            <person name="Pangilinan J."/>
            <person name="Lipzen A."/>
            <person name="Riley R."/>
            <person name="Ahrendt S."/>
            <person name="Ng V."/>
            <person name="Barry K."/>
            <person name="Daum C."/>
            <person name="Grigoriev I.V."/>
            <person name="Hilden K.S."/>
            <person name="Makela M.R."/>
            <person name="de Vries R.P."/>
        </authorList>
    </citation>
    <scope>NUCLEOTIDE SEQUENCE [LARGE SCALE GENOMIC DNA]</scope>
    <source>
        <strain evidence="2">OM18370.1</strain>
    </source>
</reference>
<accession>A0A4Q9M3L9</accession>
<organism evidence="2">
    <name type="scientific">Dichomitus squalens</name>
    <dbReference type="NCBI Taxonomy" id="114155"/>
    <lineage>
        <taxon>Eukaryota</taxon>
        <taxon>Fungi</taxon>
        <taxon>Dikarya</taxon>
        <taxon>Basidiomycota</taxon>
        <taxon>Agaricomycotina</taxon>
        <taxon>Agaricomycetes</taxon>
        <taxon>Polyporales</taxon>
        <taxon>Polyporaceae</taxon>
        <taxon>Dichomitus</taxon>
    </lineage>
</organism>
<feature type="region of interest" description="Disordered" evidence="1">
    <location>
        <begin position="88"/>
        <end position="110"/>
    </location>
</feature>
<name>A0A4Q9M3L9_9APHY</name>
<dbReference type="Proteomes" id="UP000292957">
    <property type="component" value="Unassembled WGS sequence"/>
</dbReference>
<evidence type="ECO:0000313" key="2">
    <source>
        <dbReference type="EMBL" id="TBU21434.1"/>
    </source>
</evidence>
<sequence>MSVFPYQCLAPLTSLLHLASVFCHLRSDLHLRFGLRGHRLLVILLQSTLPASVRSLPTSVRSLSDLCPTSDSEIEDTVGILRALPIASPKSSPRVHPAPTPNPGIPELRQHSLNNHLDYDSLEDEHNWDDDGGSRDKFYVMCTEFVFMTPNEEKETVPSSIQYDAKRILQSFQLEATTAPTKSLKNAWLYNSRIYRLKDPKNQPVRDPEAQQPICIEMMINSVPAYTLIDMGCTMVAMSPGQAFISKADGIDL</sequence>
<dbReference type="AlphaFoldDB" id="A0A4Q9M3L9"/>
<evidence type="ECO:0000256" key="1">
    <source>
        <dbReference type="SAM" id="MobiDB-lite"/>
    </source>
</evidence>
<dbReference type="EMBL" id="ML143608">
    <property type="protein sequence ID" value="TBU21434.1"/>
    <property type="molecule type" value="Genomic_DNA"/>
</dbReference>
<proteinExistence type="predicted"/>